<keyword evidence="3" id="KW-1185">Reference proteome</keyword>
<sequence>LIIIAPAPRLGTTENTSSGWDQGSHAAQGSMEGQDVISISDDEDENVSVQGPHEHEPTSSTTSAGPSHDMTGPEE</sequence>
<comment type="caution">
    <text evidence="2">The sequence shown here is derived from an EMBL/GenBank/DDBJ whole genome shotgun (WGS) entry which is preliminary data.</text>
</comment>
<dbReference type="EMBL" id="JAAAUY010000689">
    <property type="protein sequence ID" value="KAF9327211.1"/>
    <property type="molecule type" value="Genomic_DNA"/>
</dbReference>
<gene>
    <name evidence="2" type="ORF">BG006_009430</name>
</gene>
<evidence type="ECO:0000313" key="2">
    <source>
        <dbReference type="EMBL" id="KAF9327211.1"/>
    </source>
</evidence>
<accession>A0A9P5VIW8</accession>
<protein>
    <submittedName>
        <fullName evidence="2">Uncharacterized protein</fullName>
    </submittedName>
</protein>
<evidence type="ECO:0000313" key="3">
    <source>
        <dbReference type="Proteomes" id="UP000696485"/>
    </source>
</evidence>
<name>A0A9P5VIW8_9FUNG</name>
<organism evidence="2 3">
    <name type="scientific">Podila minutissima</name>
    <dbReference type="NCBI Taxonomy" id="64525"/>
    <lineage>
        <taxon>Eukaryota</taxon>
        <taxon>Fungi</taxon>
        <taxon>Fungi incertae sedis</taxon>
        <taxon>Mucoromycota</taxon>
        <taxon>Mortierellomycotina</taxon>
        <taxon>Mortierellomycetes</taxon>
        <taxon>Mortierellales</taxon>
        <taxon>Mortierellaceae</taxon>
        <taxon>Podila</taxon>
    </lineage>
</organism>
<dbReference type="AlphaFoldDB" id="A0A9P5VIW8"/>
<reference evidence="2" key="1">
    <citation type="journal article" date="2020" name="Fungal Divers.">
        <title>Resolving the Mortierellaceae phylogeny through synthesis of multi-gene phylogenetics and phylogenomics.</title>
        <authorList>
            <person name="Vandepol N."/>
            <person name="Liber J."/>
            <person name="Desiro A."/>
            <person name="Na H."/>
            <person name="Kennedy M."/>
            <person name="Barry K."/>
            <person name="Grigoriev I.V."/>
            <person name="Miller A.N."/>
            <person name="O'Donnell K."/>
            <person name="Stajich J.E."/>
            <person name="Bonito G."/>
        </authorList>
    </citation>
    <scope>NUCLEOTIDE SEQUENCE</scope>
    <source>
        <strain evidence="2">NVP1</strain>
    </source>
</reference>
<feature type="non-terminal residue" evidence="2">
    <location>
        <position position="1"/>
    </location>
</feature>
<feature type="region of interest" description="Disordered" evidence="1">
    <location>
        <begin position="1"/>
        <end position="75"/>
    </location>
</feature>
<feature type="compositionally biased region" description="Polar residues" evidence="1">
    <location>
        <begin position="12"/>
        <end position="27"/>
    </location>
</feature>
<proteinExistence type="predicted"/>
<dbReference type="Proteomes" id="UP000696485">
    <property type="component" value="Unassembled WGS sequence"/>
</dbReference>
<evidence type="ECO:0000256" key="1">
    <source>
        <dbReference type="SAM" id="MobiDB-lite"/>
    </source>
</evidence>